<dbReference type="AlphaFoldDB" id="H5UX83"/>
<gene>
    <name evidence="2" type="primary">ybjC</name>
    <name evidence="2" type="ORF">EH105704_01_05240</name>
</gene>
<dbReference type="GeneID" id="92829153"/>
<name>H5UX83_ATLHE</name>
<dbReference type="EMBL" id="BAFF01000001">
    <property type="protein sequence ID" value="GAB50514.1"/>
    <property type="molecule type" value="Genomic_DNA"/>
</dbReference>
<evidence type="ECO:0000313" key="3">
    <source>
        <dbReference type="Proteomes" id="UP000010297"/>
    </source>
</evidence>
<keyword evidence="3" id="KW-1185">Reference proteome</keyword>
<keyword evidence="1" id="KW-1133">Transmembrane helix</keyword>
<evidence type="ECO:0000313" key="2">
    <source>
        <dbReference type="EMBL" id="GAB50514.1"/>
    </source>
</evidence>
<keyword evidence="1" id="KW-0472">Membrane</keyword>
<organism evidence="2 3">
    <name type="scientific">Atlantibacter hermannii NBRC 105704</name>
    <dbReference type="NCBI Taxonomy" id="1115512"/>
    <lineage>
        <taxon>Bacteria</taxon>
        <taxon>Pseudomonadati</taxon>
        <taxon>Pseudomonadota</taxon>
        <taxon>Gammaproteobacteria</taxon>
        <taxon>Enterobacterales</taxon>
        <taxon>Enterobacteriaceae</taxon>
        <taxon>Atlantibacter</taxon>
    </lineage>
</organism>
<feature type="transmembrane region" description="Helical" evidence="1">
    <location>
        <begin position="41"/>
        <end position="65"/>
    </location>
</feature>
<protein>
    <recommendedName>
        <fullName evidence="4">DUF1418 family protein</fullName>
    </recommendedName>
</protein>
<evidence type="ECO:0008006" key="4">
    <source>
        <dbReference type="Google" id="ProtNLM"/>
    </source>
</evidence>
<reference evidence="2 3" key="1">
    <citation type="submission" date="2012-02" db="EMBL/GenBank/DDBJ databases">
        <title>Whole genome shotgun sequence of Escherichia hermannii NBRC 105704.</title>
        <authorList>
            <person name="Yoshida I."/>
            <person name="Hosoyama A."/>
            <person name="Tsuchikane K."/>
            <person name="Katsumata H."/>
            <person name="Yamazaki S."/>
            <person name="Fujita N."/>
        </authorList>
    </citation>
    <scope>NUCLEOTIDE SEQUENCE [LARGE SCALE GENOMIC DNA]</scope>
    <source>
        <strain evidence="2 3">NBRC 105704</strain>
    </source>
</reference>
<sequence length="95" mass="10176">MRSLGSLPKPVLILEALGMVLLGTAWLSLKDYIDLPAPFDGAAWGIAMVFFGILLMLPAAVALVWGMGQNLAPLLFKSPKTSSSQNKDSKHDANH</sequence>
<feature type="transmembrane region" description="Helical" evidence="1">
    <location>
        <begin position="12"/>
        <end position="29"/>
    </location>
</feature>
<dbReference type="InterPro" id="IPR010815">
    <property type="entry name" value="DUF1418"/>
</dbReference>
<dbReference type="RefSeq" id="WP_002463144.1">
    <property type="nucleotide sequence ID" value="NZ_BAFF01000001.1"/>
</dbReference>
<dbReference type="eggNOG" id="ENOG5032Z1J">
    <property type="taxonomic scope" value="Bacteria"/>
</dbReference>
<keyword evidence="1" id="KW-0812">Transmembrane</keyword>
<accession>H5UX83</accession>
<comment type="caution">
    <text evidence="2">The sequence shown here is derived from an EMBL/GenBank/DDBJ whole genome shotgun (WGS) entry which is preliminary data.</text>
</comment>
<dbReference type="Proteomes" id="UP000010297">
    <property type="component" value="Unassembled WGS sequence"/>
</dbReference>
<evidence type="ECO:0000256" key="1">
    <source>
        <dbReference type="SAM" id="Phobius"/>
    </source>
</evidence>
<proteinExistence type="predicted"/>
<dbReference type="Pfam" id="PF07214">
    <property type="entry name" value="DUF1418"/>
    <property type="match status" value="1"/>
</dbReference>